<dbReference type="Pfam" id="PF13365">
    <property type="entry name" value="Trypsin_2"/>
    <property type="match status" value="1"/>
</dbReference>
<name>A0A0F9V176_9ZZZZ</name>
<dbReference type="PANTHER" id="PTHR43019">
    <property type="entry name" value="SERINE ENDOPROTEASE DEGS"/>
    <property type="match status" value="1"/>
</dbReference>
<dbReference type="GO" id="GO:0006508">
    <property type="term" value="P:proteolysis"/>
    <property type="evidence" value="ECO:0007669"/>
    <property type="project" value="InterPro"/>
</dbReference>
<dbReference type="EMBL" id="LAZR01000049">
    <property type="protein sequence ID" value="KKN98980.1"/>
    <property type="molecule type" value="Genomic_DNA"/>
</dbReference>
<dbReference type="InterPro" id="IPR001940">
    <property type="entry name" value="Peptidase_S1C"/>
</dbReference>
<gene>
    <name evidence="1" type="ORF">LCGC14_0142250</name>
</gene>
<organism evidence="1">
    <name type="scientific">marine sediment metagenome</name>
    <dbReference type="NCBI Taxonomy" id="412755"/>
    <lineage>
        <taxon>unclassified sequences</taxon>
        <taxon>metagenomes</taxon>
        <taxon>ecological metagenomes</taxon>
    </lineage>
</organism>
<dbReference type="GO" id="GO:0004252">
    <property type="term" value="F:serine-type endopeptidase activity"/>
    <property type="evidence" value="ECO:0007669"/>
    <property type="project" value="InterPro"/>
</dbReference>
<reference evidence="1" key="1">
    <citation type="journal article" date="2015" name="Nature">
        <title>Complex archaea that bridge the gap between prokaryotes and eukaryotes.</title>
        <authorList>
            <person name="Spang A."/>
            <person name="Saw J.H."/>
            <person name="Jorgensen S.L."/>
            <person name="Zaremba-Niedzwiedzka K."/>
            <person name="Martijn J."/>
            <person name="Lind A.E."/>
            <person name="van Eijk R."/>
            <person name="Schleper C."/>
            <person name="Guy L."/>
            <person name="Ettema T.J."/>
        </authorList>
    </citation>
    <scope>NUCLEOTIDE SEQUENCE</scope>
</reference>
<dbReference type="PRINTS" id="PR00834">
    <property type="entry name" value="PROTEASES2C"/>
</dbReference>
<proteinExistence type="predicted"/>
<dbReference type="SUPFAM" id="SSF50494">
    <property type="entry name" value="Trypsin-like serine proteases"/>
    <property type="match status" value="1"/>
</dbReference>
<dbReference type="InterPro" id="IPR009003">
    <property type="entry name" value="Peptidase_S1_PA"/>
</dbReference>
<dbReference type="PANTHER" id="PTHR43019:SF23">
    <property type="entry name" value="PROTEASE DO-LIKE 5, CHLOROPLASTIC"/>
    <property type="match status" value="1"/>
</dbReference>
<comment type="caution">
    <text evidence="1">The sequence shown here is derived from an EMBL/GenBank/DDBJ whole genome shotgun (WGS) entry which is preliminary data.</text>
</comment>
<evidence type="ECO:0000313" key="1">
    <source>
        <dbReference type="EMBL" id="KKN98980.1"/>
    </source>
</evidence>
<dbReference type="AlphaFoldDB" id="A0A0F9V176"/>
<protein>
    <recommendedName>
        <fullName evidence="2">Serine protease</fullName>
    </recommendedName>
</protein>
<dbReference type="Gene3D" id="2.40.10.10">
    <property type="entry name" value="Trypsin-like serine proteases"/>
    <property type="match status" value="2"/>
</dbReference>
<accession>A0A0F9V176</accession>
<dbReference type="InterPro" id="IPR043504">
    <property type="entry name" value="Peptidase_S1_PA_chymotrypsin"/>
</dbReference>
<evidence type="ECO:0008006" key="2">
    <source>
        <dbReference type="Google" id="ProtNLM"/>
    </source>
</evidence>
<sequence>MFLKIVQYIIGLLAGIMLISAPETVDSSHNTESTIVVSVDTITLKQKEMRDVVVLVGTHFGNGSGTIIDRLDIDEKEVFEYRVLTNAHVIANRIAEYVVGADVVTGKPKIVKVNYGCSVLTFDHQTKERTRHKTRIVAESIHRDLALLSFESSKQFAVVKLANQKMLEIVRVFDEVYAVGCQLGNSPSPTFGIVSQILTKIQDGQEYTLYTSTAHIAPGSSGGGLFKFYDGHYYLIGIPFKVDIAFNGQFFPHLSYAISMTIVNQFIDENVVCDD</sequence>